<evidence type="ECO:0000256" key="3">
    <source>
        <dbReference type="ARBA" id="ARBA00022679"/>
    </source>
</evidence>
<dbReference type="EC" id="2.3.2.27" evidence="6"/>
<dbReference type="EMBL" id="CM018042">
    <property type="protein sequence ID" value="KAA8532434.1"/>
    <property type="molecule type" value="Genomic_DNA"/>
</dbReference>
<evidence type="ECO:0000313" key="10">
    <source>
        <dbReference type="EMBL" id="KAA8532434.1"/>
    </source>
</evidence>
<keyword evidence="5" id="KW-0862">Zinc</keyword>
<dbReference type="Gene3D" id="3.30.40.10">
    <property type="entry name" value="Zinc/RING finger domain, C3HC4 (zinc finger)"/>
    <property type="match status" value="1"/>
</dbReference>
<organism evidence="10 11">
    <name type="scientific">Nyssa sinensis</name>
    <dbReference type="NCBI Taxonomy" id="561372"/>
    <lineage>
        <taxon>Eukaryota</taxon>
        <taxon>Viridiplantae</taxon>
        <taxon>Streptophyta</taxon>
        <taxon>Embryophyta</taxon>
        <taxon>Tracheophyta</taxon>
        <taxon>Spermatophyta</taxon>
        <taxon>Magnoliopsida</taxon>
        <taxon>eudicotyledons</taxon>
        <taxon>Gunneridae</taxon>
        <taxon>Pentapetalae</taxon>
        <taxon>asterids</taxon>
        <taxon>Cornales</taxon>
        <taxon>Nyssaceae</taxon>
        <taxon>Nyssa</taxon>
    </lineage>
</organism>
<dbReference type="OrthoDB" id="10064100at2759"/>
<dbReference type="PROSITE" id="PS50158">
    <property type="entry name" value="ZF_CCHC"/>
    <property type="match status" value="1"/>
</dbReference>
<evidence type="ECO:0000256" key="4">
    <source>
        <dbReference type="ARBA" id="ARBA00022786"/>
    </source>
</evidence>
<sequence length="653" mass="71876">MPGKKYDQAANGGIELTIPNHFRCPISLDLMKDPVTLSTGITYDRESIETWIEAGNCTCPITNQVLRNFEPIPNHAIRKMIQDWCVEKQSYGIERIPTPRIPVNSFEVSGMLSKVMAAQQDEDGDGCREVVAKIKALVKESDRNRRCIVGNETGCVLSATFEAFAKRSFDENVAVLEEILSALTLMFPLDLEAKSQLGSTVSLNCMVWFLKCGGLSGRRNAVLVLKEVLSSDQQKVDALGEIEGAMEALVKLITEPICPTTTKASLMAIYYMVSSSSLENEKVVARFAEMGLVSLMLEMLVESERSICEKALGVLDGLCGCEEGRQKAYEHALTMPVLVKKILRVSDFATEFSVSILWKLSKNEKREGGNGSPNPASKLWKRQDQLILSWIVASVSEGVLPQLVGTPTTSAAWNTLVSAYASGLKAHIRELRAQLHHLHHDIASIETYVVRAKGIANKLATLQHLVSDEELIEFVVVGLGPAYKLFTRMLDCRTDDFDFDDLYGMLLTEECRLTREDAVAIIPPSVQFSQFSSPPFNRGRGRWRGGRGRRRTSPPFSSPSHGRGYQPSNGSSSATTDAFPIVCHNCNSNGHLARVCPSPKMNNSFRAPTKPSSNLASTSSQTNQTWLLDSGTTHHLTADLDSLAIHSEYTGPE</sequence>
<dbReference type="SMART" id="SM00504">
    <property type="entry name" value="Ubox"/>
    <property type="match status" value="1"/>
</dbReference>
<feature type="compositionally biased region" description="Basic residues" evidence="7">
    <location>
        <begin position="539"/>
        <end position="552"/>
    </location>
</feature>
<dbReference type="InterPro" id="IPR013083">
    <property type="entry name" value="Znf_RING/FYVE/PHD"/>
</dbReference>
<dbReference type="Gene3D" id="1.25.10.10">
    <property type="entry name" value="Leucine-rich Repeat Variant"/>
    <property type="match status" value="1"/>
</dbReference>
<dbReference type="Proteomes" id="UP000325577">
    <property type="component" value="Linkage Group LG19"/>
</dbReference>
<dbReference type="SUPFAM" id="SSF57756">
    <property type="entry name" value="Retrovirus zinc finger-like domains"/>
    <property type="match status" value="1"/>
</dbReference>
<dbReference type="InterPro" id="IPR001878">
    <property type="entry name" value="Znf_CCHC"/>
</dbReference>
<dbReference type="InterPro" id="IPR011989">
    <property type="entry name" value="ARM-like"/>
</dbReference>
<dbReference type="AlphaFoldDB" id="A0A5J5AQ42"/>
<evidence type="ECO:0000256" key="1">
    <source>
        <dbReference type="ARBA" id="ARBA00000900"/>
    </source>
</evidence>
<evidence type="ECO:0000256" key="2">
    <source>
        <dbReference type="ARBA" id="ARBA00004906"/>
    </source>
</evidence>
<dbReference type="Pfam" id="PF00098">
    <property type="entry name" value="zf-CCHC"/>
    <property type="match status" value="1"/>
</dbReference>
<accession>A0A5J5AQ42</accession>
<evidence type="ECO:0000256" key="5">
    <source>
        <dbReference type="PROSITE-ProRule" id="PRU00047"/>
    </source>
</evidence>
<dbReference type="Pfam" id="PF25598">
    <property type="entry name" value="ARM_PUB"/>
    <property type="match status" value="1"/>
</dbReference>
<dbReference type="InterPro" id="IPR016024">
    <property type="entry name" value="ARM-type_fold"/>
</dbReference>
<keyword evidence="5" id="KW-0479">Metal-binding</keyword>
<dbReference type="InterPro" id="IPR058678">
    <property type="entry name" value="ARM_PUB"/>
</dbReference>
<evidence type="ECO:0000313" key="11">
    <source>
        <dbReference type="Proteomes" id="UP000325577"/>
    </source>
</evidence>
<evidence type="ECO:0000259" key="8">
    <source>
        <dbReference type="PROSITE" id="PS50158"/>
    </source>
</evidence>
<gene>
    <name evidence="10" type="ORF">F0562_032467</name>
</gene>
<comment type="function">
    <text evidence="6">Functions as an E3 ubiquitin ligase.</text>
</comment>
<name>A0A5J5AQ42_9ASTE</name>
<dbReference type="SUPFAM" id="SSF48371">
    <property type="entry name" value="ARM repeat"/>
    <property type="match status" value="1"/>
</dbReference>
<feature type="region of interest" description="Disordered" evidence="7">
    <location>
        <begin position="531"/>
        <end position="573"/>
    </location>
</feature>
<dbReference type="CDD" id="cd16664">
    <property type="entry name" value="RING-Ubox_PUB"/>
    <property type="match status" value="1"/>
</dbReference>
<evidence type="ECO:0000256" key="7">
    <source>
        <dbReference type="SAM" id="MobiDB-lite"/>
    </source>
</evidence>
<reference evidence="10 11" key="1">
    <citation type="submission" date="2019-09" db="EMBL/GenBank/DDBJ databases">
        <title>A chromosome-level genome assembly of the Chinese tupelo Nyssa sinensis.</title>
        <authorList>
            <person name="Yang X."/>
            <person name="Kang M."/>
            <person name="Yang Y."/>
            <person name="Xiong H."/>
            <person name="Wang M."/>
            <person name="Zhang Z."/>
            <person name="Wang Z."/>
            <person name="Wu H."/>
            <person name="Ma T."/>
            <person name="Liu J."/>
            <person name="Xi Z."/>
        </authorList>
    </citation>
    <scope>NUCLEOTIDE SEQUENCE [LARGE SCALE GENOMIC DNA]</scope>
    <source>
        <strain evidence="10">J267</strain>
        <tissue evidence="10">Leaf</tissue>
    </source>
</reference>
<dbReference type="InterPro" id="IPR045210">
    <property type="entry name" value="RING-Ubox_PUB"/>
</dbReference>
<comment type="catalytic activity">
    <reaction evidence="1 6">
        <text>S-ubiquitinyl-[E2 ubiquitin-conjugating enzyme]-L-cysteine + [acceptor protein]-L-lysine = [E2 ubiquitin-conjugating enzyme]-L-cysteine + N(6)-ubiquitinyl-[acceptor protein]-L-lysine.</text>
        <dbReference type="EC" id="2.3.2.27"/>
    </reaction>
</comment>
<keyword evidence="3 6" id="KW-0808">Transferase</keyword>
<dbReference type="InterPro" id="IPR036875">
    <property type="entry name" value="Znf_CCHC_sf"/>
</dbReference>
<feature type="compositionally biased region" description="Polar residues" evidence="7">
    <location>
        <begin position="554"/>
        <end position="573"/>
    </location>
</feature>
<dbReference type="InterPro" id="IPR045185">
    <property type="entry name" value="PUB22/23/24-like"/>
</dbReference>
<keyword evidence="4 6" id="KW-0833">Ubl conjugation pathway</keyword>
<dbReference type="GO" id="GO:0008270">
    <property type="term" value="F:zinc ion binding"/>
    <property type="evidence" value="ECO:0007669"/>
    <property type="project" value="UniProtKB-KW"/>
</dbReference>
<dbReference type="PROSITE" id="PS51698">
    <property type="entry name" value="U_BOX"/>
    <property type="match status" value="1"/>
</dbReference>
<dbReference type="Gene3D" id="4.10.60.10">
    <property type="entry name" value="Zinc finger, CCHC-type"/>
    <property type="match status" value="1"/>
</dbReference>
<dbReference type="InterPro" id="IPR003613">
    <property type="entry name" value="Ubox_domain"/>
</dbReference>
<dbReference type="PANTHER" id="PTHR22849:SF139">
    <property type="entry name" value="U-BOX DOMAIN-CONTAINING PROTEIN"/>
    <property type="match status" value="1"/>
</dbReference>
<dbReference type="PANTHER" id="PTHR22849">
    <property type="entry name" value="WDSAM1 PROTEIN"/>
    <property type="match status" value="1"/>
</dbReference>
<dbReference type="GO" id="GO:0061630">
    <property type="term" value="F:ubiquitin protein ligase activity"/>
    <property type="evidence" value="ECO:0007669"/>
    <property type="project" value="UniProtKB-UniRule"/>
</dbReference>
<evidence type="ECO:0000256" key="6">
    <source>
        <dbReference type="RuleBase" id="RU369093"/>
    </source>
</evidence>
<evidence type="ECO:0000259" key="9">
    <source>
        <dbReference type="PROSITE" id="PS51698"/>
    </source>
</evidence>
<dbReference type="GO" id="GO:0016567">
    <property type="term" value="P:protein ubiquitination"/>
    <property type="evidence" value="ECO:0007669"/>
    <property type="project" value="UniProtKB-UniRule"/>
</dbReference>
<feature type="domain" description="U-box" evidence="9">
    <location>
        <begin position="17"/>
        <end position="91"/>
    </location>
</feature>
<dbReference type="SUPFAM" id="SSF57850">
    <property type="entry name" value="RING/U-box"/>
    <property type="match status" value="1"/>
</dbReference>
<keyword evidence="11" id="KW-1185">Reference proteome</keyword>
<dbReference type="SMART" id="SM00343">
    <property type="entry name" value="ZnF_C2HC"/>
    <property type="match status" value="1"/>
</dbReference>
<protein>
    <recommendedName>
        <fullName evidence="6">U-box domain-containing protein</fullName>
        <ecNumber evidence="6">2.3.2.27</ecNumber>
    </recommendedName>
    <alternativeName>
        <fullName evidence="6">RING-type E3 ubiquitin transferase PUB</fullName>
    </alternativeName>
</protein>
<keyword evidence="5" id="KW-0863">Zinc-finger</keyword>
<comment type="pathway">
    <text evidence="2 6">Protein modification; protein ubiquitination.</text>
</comment>
<feature type="domain" description="CCHC-type" evidence="8">
    <location>
        <begin position="583"/>
        <end position="598"/>
    </location>
</feature>
<proteinExistence type="predicted"/>
<dbReference type="Pfam" id="PF04564">
    <property type="entry name" value="U-box"/>
    <property type="match status" value="1"/>
</dbReference>
<dbReference type="GO" id="GO:0003676">
    <property type="term" value="F:nucleic acid binding"/>
    <property type="evidence" value="ECO:0007669"/>
    <property type="project" value="InterPro"/>
</dbReference>
<dbReference type="UniPathway" id="UPA00143"/>
<dbReference type="FunFam" id="3.30.40.10:FF:000442">
    <property type="entry name" value="RING-type E3 ubiquitin transferase"/>
    <property type="match status" value="1"/>
</dbReference>
<dbReference type="Pfam" id="PF14223">
    <property type="entry name" value="Retrotran_gag_2"/>
    <property type="match status" value="1"/>
</dbReference>